<dbReference type="EMBL" id="BK015927">
    <property type="protein sequence ID" value="DAF85468.1"/>
    <property type="molecule type" value="Genomic_DNA"/>
</dbReference>
<feature type="region of interest" description="Disordered" evidence="1">
    <location>
        <begin position="285"/>
        <end position="304"/>
    </location>
</feature>
<feature type="region of interest" description="Disordered" evidence="1">
    <location>
        <begin position="315"/>
        <end position="334"/>
    </location>
</feature>
<name>A0A8S5TTC9_9CAUD</name>
<evidence type="ECO:0000313" key="2">
    <source>
        <dbReference type="EMBL" id="DAF85468.1"/>
    </source>
</evidence>
<reference evidence="2" key="1">
    <citation type="journal article" date="2021" name="Proc. Natl. Acad. Sci. U.S.A.">
        <title>A Catalog of Tens of Thousands of Viruses from Human Metagenomes Reveals Hidden Associations with Chronic Diseases.</title>
        <authorList>
            <person name="Tisza M.J."/>
            <person name="Buck C.B."/>
        </authorList>
    </citation>
    <scope>NUCLEOTIDE SEQUENCE</scope>
    <source>
        <strain evidence="2">Ct5jB2</strain>
    </source>
</reference>
<sequence>MAFGKRSKISDNLSDFSIMICGESGVGKTTVISELCEKEFGEDGYLLLNTGDEDGVSAIDDITYEDVPNYKKFEEICNDIIKNKETEYKNLKIVIIDTLDQLIAWTEKRAISDWNKENLGSKNFKPAKTLNSVQGGFGAGYDVVFDMIYDKVRALKKVGVRVWYTCHSKTKDIVDPITSAAYTTLTSNMPQRYFNDFKTKVHVVGVACVDRSIETEGTGRTNIVNHKEITVNKVKDEKRKIVFRDDSYSVDSKSRFAGIVNEIPLNSDELIKALKDAIRNSKKKTSSTKLKDKQKNTSVIEEESVSQTDIIDDDIDEIDSSTEQETKDLEDEDIEASTYPDDLITVIRKMFKECKDTELKASVKNVIAEYGKLNDVDEDGLKRIYDMMN</sequence>
<organism evidence="2">
    <name type="scientific">Siphoviridae sp. ct5jB2</name>
    <dbReference type="NCBI Taxonomy" id="2825337"/>
    <lineage>
        <taxon>Viruses</taxon>
        <taxon>Duplodnaviria</taxon>
        <taxon>Heunggongvirae</taxon>
        <taxon>Uroviricota</taxon>
        <taxon>Caudoviricetes</taxon>
    </lineage>
</organism>
<dbReference type="PROSITE" id="PS00675">
    <property type="entry name" value="SIGMA54_INTERACT_1"/>
    <property type="match status" value="1"/>
</dbReference>
<dbReference type="SUPFAM" id="SSF52540">
    <property type="entry name" value="P-loop containing nucleoside triphosphate hydrolases"/>
    <property type="match status" value="1"/>
</dbReference>
<dbReference type="Pfam" id="PF13479">
    <property type="entry name" value="AAA_24"/>
    <property type="match status" value="1"/>
</dbReference>
<proteinExistence type="predicted"/>
<protein>
    <submittedName>
        <fullName evidence="2">AAA domain protein</fullName>
    </submittedName>
</protein>
<dbReference type="InterPro" id="IPR025662">
    <property type="entry name" value="Sigma_54_int_dom_ATP-bd_1"/>
</dbReference>
<dbReference type="Gene3D" id="3.40.50.300">
    <property type="entry name" value="P-loop containing nucleotide triphosphate hydrolases"/>
    <property type="match status" value="1"/>
</dbReference>
<evidence type="ECO:0000256" key="1">
    <source>
        <dbReference type="SAM" id="MobiDB-lite"/>
    </source>
</evidence>
<accession>A0A8S5TTC9</accession>
<dbReference type="InterPro" id="IPR027417">
    <property type="entry name" value="P-loop_NTPase"/>
</dbReference>